<sequence>MDNNGHFCEILKKYESFTVEEVINDGVIINYSKNMTFSIMFFSDNYDYTGQMPLIVSNNFYEDFPHMITENMNINGTDYRVICLYEKDKYIFSSFNFEQKIDFILNQLEKLISLDKLNQEKEFQKEFSYYWNTQAQRNFYPHIYISCDEKLKQLTYYKKNSKYRVLSMDKKLNDLSSWKKTKDVGFFIPIIDVSGILPPTYQRKWEIDDLLYILKNSQVDKIPGDVYNALSKLSIKSKKIDLFFRFPTEHDLIFGCRIIFKNSGVGLFFDKIIKDTDKIEPFVSKREDFLYLNRSIGNTKSDKKVAIVGCGSLGSYVSTELIKSGISNLVLVDGDQFTSENTFRHTLPHLFSDIKKSIALKVTLEEIHPEISVESYPYNLDNENIESIIKEHNIDIIIFCIGSTDEQIKLSKSLSGNKCSIIYSWLESNGQDSRIIGIPVNSYGCYRCLKKEVEILFPRSKGYEESIWISDGCGGTRVKYGNRTLLAASNGVLEAYEEILSSKAPFAIASNITKGIQKSPLEWKECDYCGRKAEEICSTE</sequence>
<name>A0AAW8TP77_9ENTE</name>
<dbReference type="GeneID" id="301216825"/>
<evidence type="ECO:0000313" key="3">
    <source>
        <dbReference type="Proteomes" id="UP001245561"/>
    </source>
</evidence>
<dbReference type="SUPFAM" id="SSF69572">
    <property type="entry name" value="Activating enzymes of the ubiquitin-like proteins"/>
    <property type="match status" value="1"/>
</dbReference>
<dbReference type="RefSeq" id="WP_162783338.1">
    <property type="nucleotide sequence ID" value="NZ_JARPYS010000035.1"/>
</dbReference>
<dbReference type="InterPro" id="IPR045886">
    <property type="entry name" value="ThiF/MoeB/HesA"/>
</dbReference>
<dbReference type="EMBL" id="JARPYT010000034">
    <property type="protein sequence ID" value="MDT2638432.1"/>
    <property type="molecule type" value="Genomic_DNA"/>
</dbReference>
<dbReference type="InterPro" id="IPR000594">
    <property type="entry name" value="ThiF_NAD_FAD-bd"/>
</dbReference>
<evidence type="ECO:0000259" key="1">
    <source>
        <dbReference type="Pfam" id="PF00899"/>
    </source>
</evidence>
<accession>A0AAW8TP77</accession>
<dbReference type="AlphaFoldDB" id="A0AAW8TP77"/>
<gene>
    <name evidence="2" type="ORF">P7D36_13185</name>
</gene>
<comment type="caution">
    <text evidence="2">The sequence shown here is derived from an EMBL/GenBank/DDBJ whole genome shotgun (WGS) entry which is preliminary data.</text>
</comment>
<dbReference type="Proteomes" id="UP001245561">
    <property type="component" value="Unassembled WGS sequence"/>
</dbReference>
<feature type="domain" description="THIF-type NAD/FAD binding fold" evidence="1">
    <location>
        <begin position="302"/>
        <end position="452"/>
    </location>
</feature>
<dbReference type="InterPro" id="IPR035985">
    <property type="entry name" value="Ubiquitin-activating_enz"/>
</dbReference>
<keyword evidence="2" id="KW-0808">Transferase</keyword>
<dbReference type="GO" id="GO:0008641">
    <property type="term" value="F:ubiquitin-like modifier activating enzyme activity"/>
    <property type="evidence" value="ECO:0007669"/>
    <property type="project" value="InterPro"/>
</dbReference>
<protein>
    <submittedName>
        <fullName evidence="2">ThiF family adenylyltransferase</fullName>
    </submittedName>
</protein>
<dbReference type="Pfam" id="PF00899">
    <property type="entry name" value="ThiF"/>
    <property type="match status" value="1"/>
</dbReference>
<dbReference type="GO" id="GO:0061503">
    <property type="term" value="F:tRNA threonylcarbamoyladenosine dehydratase"/>
    <property type="evidence" value="ECO:0007669"/>
    <property type="project" value="TreeGrafter"/>
</dbReference>
<dbReference type="GO" id="GO:0016779">
    <property type="term" value="F:nucleotidyltransferase activity"/>
    <property type="evidence" value="ECO:0007669"/>
    <property type="project" value="UniProtKB-KW"/>
</dbReference>
<proteinExistence type="predicted"/>
<evidence type="ECO:0000313" key="2">
    <source>
        <dbReference type="EMBL" id="MDT2638432.1"/>
    </source>
</evidence>
<reference evidence="2" key="1">
    <citation type="submission" date="2023-03" db="EMBL/GenBank/DDBJ databases">
        <authorList>
            <person name="Shen W."/>
            <person name="Cai J."/>
        </authorList>
    </citation>
    <scope>NUCLEOTIDE SEQUENCE</scope>
    <source>
        <strain evidence="2">P55-2</strain>
    </source>
</reference>
<dbReference type="Gene3D" id="3.40.50.720">
    <property type="entry name" value="NAD(P)-binding Rossmann-like Domain"/>
    <property type="match status" value="1"/>
</dbReference>
<dbReference type="PANTHER" id="PTHR43267">
    <property type="entry name" value="TRNA THREONYLCARBAMOYLADENOSINE DEHYDRATASE"/>
    <property type="match status" value="1"/>
</dbReference>
<keyword evidence="2" id="KW-0548">Nucleotidyltransferase</keyword>
<dbReference type="GO" id="GO:0061504">
    <property type="term" value="P:cyclic threonylcarbamoyladenosine biosynthetic process"/>
    <property type="evidence" value="ECO:0007669"/>
    <property type="project" value="TreeGrafter"/>
</dbReference>
<dbReference type="CDD" id="cd01483">
    <property type="entry name" value="E1_enzyme_family"/>
    <property type="match status" value="1"/>
</dbReference>
<dbReference type="PANTHER" id="PTHR43267:SF1">
    <property type="entry name" value="TRNA THREONYLCARBAMOYLADENOSINE DEHYDRATASE"/>
    <property type="match status" value="1"/>
</dbReference>
<organism evidence="2 3">
    <name type="scientific">Enterococcus dongliensis</name>
    <dbReference type="NCBI Taxonomy" id="2559925"/>
    <lineage>
        <taxon>Bacteria</taxon>
        <taxon>Bacillati</taxon>
        <taxon>Bacillota</taxon>
        <taxon>Bacilli</taxon>
        <taxon>Lactobacillales</taxon>
        <taxon>Enterococcaceae</taxon>
        <taxon>Enterococcus</taxon>
    </lineage>
</organism>